<dbReference type="RefSeq" id="WP_139450881.1">
    <property type="nucleotide sequence ID" value="NZ_VDMB01000039.1"/>
</dbReference>
<comment type="caution">
    <text evidence="1">The sequence shown here is derived from an EMBL/GenBank/DDBJ whole genome shotgun (WGS) entry which is preliminary data.</text>
</comment>
<dbReference type="Proteomes" id="UP000321899">
    <property type="component" value="Unassembled WGS sequence"/>
</dbReference>
<name>A0A5S5MC48_9BACT</name>
<proteinExistence type="predicted"/>
<organism evidence="1 2">
    <name type="scientific">Desulfobotulus mexicanus</name>
    <dbReference type="NCBI Taxonomy" id="2586642"/>
    <lineage>
        <taxon>Bacteria</taxon>
        <taxon>Pseudomonadati</taxon>
        <taxon>Thermodesulfobacteriota</taxon>
        <taxon>Desulfobacteria</taxon>
        <taxon>Desulfobacterales</taxon>
        <taxon>Desulfobacteraceae</taxon>
        <taxon>Desulfobotulus</taxon>
    </lineage>
</organism>
<accession>A0A5S5MC48</accession>
<sequence>MGFYRFSERILRPRAYPCGYAEAVRPRDPVVGDVVDGDILFAIVGGFYLLAAPASLRVRRRYGSNWSTASIPRLGPNDTDPNTGFYNTDVLTRDYSNTDAAHYCKNLGYFLPNRQELLAIFQQKSLIDTRDGSGGGATLAAIAAGSAPGSSDREALTSSQNSAFRCLKVHMGTGGVDTHGKNSDLWVLPCRRIKV</sequence>
<dbReference type="EMBL" id="VDMB01000039">
    <property type="protein sequence ID" value="TYT73260.1"/>
    <property type="molecule type" value="Genomic_DNA"/>
</dbReference>
<evidence type="ECO:0000313" key="2">
    <source>
        <dbReference type="Proteomes" id="UP000321899"/>
    </source>
</evidence>
<reference evidence="1 2" key="1">
    <citation type="submission" date="2019-06" db="EMBL/GenBank/DDBJ databases">
        <title>Desulfobotulus mexicanus sp. nov., a novel sulfate-reducing bacterium isolated from the sediment of an alkaline crater lake in Mexico.</title>
        <authorList>
            <person name="Hirschler-Rea A."/>
        </authorList>
    </citation>
    <scope>NUCLEOTIDE SEQUENCE [LARGE SCALE GENOMIC DNA]</scope>
    <source>
        <strain evidence="1 2">PAR22N</strain>
    </source>
</reference>
<evidence type="ECO:0000313" key="1">
    <source>
        <dbReference type="EMBL" id="TYT73260.1"/>
    </source>
</evidence>
<protein>
    <submittedName>
        <fullName evidence="1">Uncharacterized protein</fullName>
    </submittedName>
</protein>
<dbReference type="AlphaFoldDB" id="A0A5S5MC48"/>
<keyword evidence="2" id="KW-1185">Reference proteome</keyword>
<gene>
    <name evidence="1" type="ORF">FIM25_16100</name>
</gene>